<organism evidence="1 2">
    <name type="scientific">Clostridium aciditolerans</name>
    <dbReference type="NCBI Taxonomy" id="339861"/>
    <lineage>
        <taxon>Bacteria</taxon>
        <taxon>Bacillati</taxon>
        <taxon>Bacillota</taxon>
        <taxon>Clostridia</taxon>
        <taxon>Eubacteriales</taxon>
        <taxon>Clostridiaceae</taxon>
        <taxon>Clostridium</taxon>
    </lineage>
</organism>
<accession>A0A934HZ63</accession>
<proteinExistence type="predicted"/>
<dbReference type="Gene3D" id="3.40.50.1010">
    <property type="entry name" value="5'-nuclease"/>
    <property type="match status" value="1"/>
</dbReference>
<evidence type="ECO:0000313" key="1">
    <source>
        <dbReference type="EMBL" id="MBI6872186.1"/>
    </source>
</evidence>
<dbReference type="SUPFAM" id="SSF88723">
    <property type="entry name" value="PIN domain-like"/>
    <property type="match status" value="1"/>
</dbReference>
<dbReference type="Proteomes" id="UP000622687">
    <property type="component" value="Unassembled WGS sequence"/>
</dbReference>
<dbReference type="AlphaFoldDB" id="A0A934HZ63"/>
<evidence type="ECO:0000313" key="2">
    <source>
        <dbReference type="Proteomes" id="UP000622687"/>
    </source>
</evidence>
<comment type="caution">
    <text evidence="1">The sequence shown here is derived from an EMBL/GenBank/DDBJ whole genome shotgun (WGS) entry which is preliminary data.</text>
</comment>
<sequence length="175" mass="20495">MMVREYLLDANIVITIWSKYPELFDIIEKYSWVNFNISESIAKELCKKEFKEVNGTPVLSNKFLKLLNHIVNDEVHDINKNNKNHIKIKYNYKNKFYFINGSKISSNDYNLICICEKNEKYTLVTGDKNILKSAVSILGPSKVMNFENFIEDLKQNEILIEDNCPLSSKNNTSYY</sequence>
<name>A0A934HZ63_9CLOT</name>
<protein>
    <recommendedName>
        <fullName evidence="3">PIN domain-containing protein</fullName>
    </recommendedName>
</protein>
<dbReference type="InterPro" id="IPR029060">
    <property type="entry name" value="PIN-like_dom_sf"/>
</dbReference>
<reference evidence="1" key="1">
    <citation type="submission" date="2020-12" db="EMBL/GenBank/DDBJ databases">
        <title>Clostridium thailandense sp. nov., a novel acetogenic bacterium isolated from peat land soil in Thailand.</title>
        <authorList>
            <person name="Chaikitkaew S."/>
            <person name="Birkeland N.K."/>
        </authorList>
    </citation>
    <scope>NUCLEOTIDE SEQUENCE</scope>
    <source>
        <strain evidence="1">DSM 17425</strain>
    </source>
</reference>
<evidence type="ECO:0008006" key="3">
    <source>
        <dbReference type="Google" id="ProtNLM"/>
    </source>
</evidence>
<keyword evidence="2" id="KW-1185">Reference proteome</keyword>
<gene>
    <name evidence="1" type="ORF">I6U51_05620</name>
</gene>
<dbReference type="EMBL" id="JAEEGB010000005">
    <property type="protein sequence ID" value="MBI6872186.1"/>
    <property type="molecule type" value="Genomic_DNA"/>
</dbReference>
<dbReference type="RefSeq" id="WP_211141679.1">
    <property type="nucleotide sequence ID" value="NZ_JAEEGB010000005.1"/>
</dbReference>